<feature type="transmembrane region" description="Helical" evidence="1">
    <location>
        <begin position="43"/>
        <end position="74"/>
    </location>
</feature>
<evidence type="ECO:0008006" key="4">
    <source>
        <dbReference type="Google" id="ProtNLM"/>
    </source>
</evidence>
<feature type="transmembrane region" description="Helical" evidence="1">
    <location>
        <begin position="94"/>
        <end position="115"/>
    </location>
</feature>
<accession>C7DIW3</accession>
<proteinExistence type="predicted"/>
<dbReference type="EMBL" id="GG697241">
    <property type="protein sequence ID" value="EET89887.1"/>
    <property type="molecule type" value="Genomic_DNA"/>
</dbReference>
<evidence type="ECO:0000313" key="2">
    <source>
        <dbReference type="EMBL" id="EET89887.1"/>
    </source>
</evidence>
<evidence type="ECO:0000256" key="1">
    <source>
        <dbReference type="SAM" id="Phobius"/>
    </source>
</evidence>
<name>C7DIW3_MICA2</name>
<dbReference type="AlphaFoldDB" id="C7DIW3"/>
<keyword evidence="3" id="KW-1185">Reference proteome</keyword>
<feature type="transmembrane region" description="Helical" evidence="1">
    <location>
        <begin position="427"/>
        <end position="451"/>
    </location>
</feature>
<reference evidence="2 3" key="1">
    <citation type="journal article" date="2009" name="Genome Biol.">
        <title>Community-wide analysis of microbial genome sequence signatures.</title>
        <authorList>
            <person name="Dick G.J."/>
            <person name="Andersson A.F."/>
            <person name="Baker B.J."/>
            <person name="Simmons S.L."/>
            <person name="Thomas B.C."/>
            <person name="Yelton A.P."/>
            <person name="Banfield J.F."/>
        </authorList>
    </citation>
    <scope>NUCLEOTIDE SEQUENCE [LARGE SCALE GENOMIC DNA]</scope>
    <source>
        <strain evidence="2">ARMAN-2</strain>
    </source>
</reference>
<protein>
    <recommendedName>
        <fullName evidence="4">Multipass membrane protein</fullName>
    </recommendedName>
</protein>
<reference evidence="2 3" key="2">
    <citation type="journal article" date="2010" name="Proc. Natl. Acad. Sci. U.S.A.">
        <title>Enigmatic, ultrasmall, uncultivated Archaea.</title>
        <authorList>
            <person name="Baker B.J."/>
            <person name="Comolli L.R."/>
            <person name="Dick G.J."/>
            <person name="Hauser L.J."/>
            <person name="Hyatt D."/>
            <person name="Dill B.D."/>
            <person name="Land M.L."/>
            <person name="Verberkmoes N.C."/>
            <person name="Hettich R.L."/>
            <person name="Banfield J.F."/>
        </authorList>
    </citation>
    <scope>NUCLEOTIDE SEQUENCE [LARGE SCALE GENOMIC DNA]</scope>
    <source>
        <strain evidence="2">ARMAN-2</strain>
    </source>
</reference>
<organism evidence="2 3">
    <name type="scientific">Candidatus Micrarchaeum acidiphilum ARMAN-2</name>
    <dbReference type="NCBI Taxonomy" id="425595"/>
    <lineage>
        <taxon>Archaea</taxon>
        <taxon>Candidatus Micrarchaeota</taxon>
        <taxon>Candidatus Micrarchaeia</taxon>
        <taxon>Candidatus Micrarchaeales</taxon>
        <taxon>Candidatus Micrarchaeaceae</taxon>
        <taxon>Candidatus Micrarchaeum</taxon>
    </lineage>
</organism>
<keyword evidence="1" id="KW-0472">Membrane</keyword>
<keyword evidence="1" id="KW-0812">Transmembrane</keyword>
<feature type="transmembrane region" description="Helical" evidence="1">
    <location>
        <begin position="273"/>
        <end position="292"/>
    </location>
</feature>
<feature type="transmembrane region" description="Helical" evidence="1">
    <location>
        <begin position="242"/>
        <end position="261"/>
    </location>
</feature>
<evidence type="ECO:0000313" key="3">
    <source>
        <dbReference type="Proteomes" id="UP000332487"/>
    </source>
</evidence>
<sequence length="465" mass="50211">MQKRLPVVVALFALLAALGQSYGSYTSLSSSLNNSYCTLTGSYMTIGNCIASSIPLALIGIVLSFAIVGIAYMFGEMLNISSIKGWYRGEFWEAAKSTMVIIIIFSTLIIIGGFVNSIFGSPTVYTGAPSTSNTITANFATLYSSDFTYYINPQVEYVNNTFAASFGLAIGIGVIKSLEFSLFLPIPIPFVGSLNFGFSETPLYVSSIIESNTHLPTFSFVKDLIEIIVIPLEFVFLLLQNFFTFIVALGFGVFIPLGIIFRAFPFLRGIGGTFIGIGMALVLIFPSVLLLFNTPISNYMNNSLYPQPSGVAYNNYTITNDYSFNSASCNIPDKWHLTSVTGAVKSFFGNAGDTILCGIVNTWGLLLPTGIAKYFATTDFLAGASSSAFNSGFNAGPQTLFGEGGNNYVASIYPALNFIDLYVYPEILQFILIIFDIILTITTANAIARLLGGNIRLGIGKFKIA</sequence>
<gene>
    <name evidence="2" type="ORF">UNLARM2_1001</name>
</gene>
<feature type="transmembrane region" description="Helical" evidence="1">
    <location>
        <begin position="157"/>
        <end position="175"/>
    </location>
</feature>
<dbReference type="Proteomes" id="UP000332487">
    <property type="component" value="Unassembled WGS sequence"/>
</dbReference>
<keyword evidence="1" id="KW-1133">Transmembrane helix</keyword>